<evidence type="ECO:0000256" key="2">
    <source>
        <dbReference type="ARBA" id="ARBA00022676"/>
    </source>
</evidence>
<dbReference type="InterPro" id="IPR001173">
    <property type="entry name" value="Glyco_trans_2-like"/>
</dbReference>
<dbReference type="PANTHER" id="PTHR48090:SF3">
    <property type="entry name" value="UNDECAPRENYL-PHOSPHATE 4-DEOXY-4-FORMAMIDO-L-ARABINOSE TRANSFERASE"/>
    <property type="match status" value="1"/>
</dbReference>
<dbReference type="InterPro" id="IPR029044">
    <property type="entry name" value="Nucleotide-diphossugar_trans"/>
</dbReference>
<keyword evidence="2" id="KW-0328">Glycosyltransferase</keyword>
<dbReference type="GO" id="GO:0005886">
    <property type="term" value="C:plasma membrane"/>
    <property type="evidence" value="ECO:0007669"/>
    <property type="project" value="TreeGrafter"/>
</dbReference>
<evidence type="ECO:0000256" key="5">
    <source>
        <dbReference type="ARBA" id="ARBA00022985"/>
    </source>
</evidence>
<evidence type="ECO:0000256" key="1">
    <source>
        <dbReference type="ARBA" id="ARBA00022475"/>
    </source>
</evidence>
<dbReference type="InterPro" id="IPR050256">
    <property type="entry name" value="Glycosyltransferase_2"/>
</dbReference>
<keyword evidence="4 8" id="KW-0812">Transmembrane</keyword>
<evidence type="ECO:0000256" key="6">
    <source>
        <dbReference type="ARBA" id="ARBA00022989"/>
    </source>
</evidence>
<dbReference type="SUPFAM" id="SSF53448">
    <property type="entry name" value="Nucleotide-diphospho-sugar transferases"/>
    <property type="match status" value="1"/>
</dbReference>
<evidence type="ECO:0000256" key="7">
    <source>
        <dbReference type="ARBA" id="ARBA00023136"/>
    </source>
</evidence>
<proteinExistence type="predicted"/>
<dbReference type="AlphaFoldDB" id="A0A0S8GKL4"/>
<dbReference type="Gene3D" id="3.90.550.10">
    <property type="entry name" value="Spore Coat Polysaccharide Biosynthesis Protein SpsA, Chain A"/>
    <property type="match status" value="1"/>
</dbReference>
<evidence type="ECO:0000256" key="8">
    <source>
        <dbReference type="SAM" id="Phobius"/>
    </source>
</evidence>
<keyword evidence="7 8" id="KW-0472">Membrane</keyword>
<evidence type="ECO:0000313" key="10">
    <source>
        <dbReference type="EMBL" id="KPK73589.1"/>
    </source>
</evidence>
<evidence type="ECO:0000313" key="11">
    <source>
        <dbReference type="Proteomes" id="UP000051096"/>
    </source>
</evidence>
<keyword evidence="5" id="KW-0448">Lipopolysaccharide biosynthesis</keyword>
<organism evidence="10 11">
    <name type="scientific">candidate division WOR_3 bacterium SM23_60</name>
    <dbReference type="NCBI Taxonomy" id="1703780"/>
    <lineage>
        <taxon>Bacteria</taxon>
        <taxon>Bacteria division WOR-3</taxon>
    </lineage>
</organism>
<dbReference type="Proteomes" id="UP000051096">
    <property type="component" value="Unassembled WGS sequence"/>
</dbReference>
<dbReference type="Pfam" id="PF00535">
    <property type="entry name" value="Glycos_transf_2"/>
    <property type="match status" value="1"/>
</dbReference>
<comment type="caution">
    <text evidence="10">The sequence shown here is derived from an EMBL/GenBank/DDBJ whole genome shotgun (WGS) entry which is preliminary data.</text>
</comment>
<keyword evidence="1" id="KW-1003">Cell membrane</keyword>
<dbReference type="PANTHER" id="PTHR48090">
    <property type="entry name" value="UNDECAPRENYL-PHOSPHATE 4-DEOXY-4-FORMAMIDO-L-ARABINOSE TRANSFERASE-RELATED"/>
    <property type="match status" value="1"/>
</dbReference>
<keyword evidence="3" id="KW-0808">Transferase</keyword>
<dbReference type="GO" id="GO:0009103">
    <property type="term" value="P:lipopolysaccharide biosynthetic process"/>
    <property type="evidence" value="ECO:0007669"/>
    <property type="project" value="UniProtKB-KW"/>
</dbReference>
<evidence type="ECO:0000256" key="3">
    <source>
        <dbReference type="ARBA" id="ARBA00022679"/>
    </source>
</evidence>
<evidence type="ECO:0000259" key="9">
    <source>
        <dbReference type="Pfam" id="PF00535"/>
    </source>
</evidence>
<feature type="transmembrane region" description="Helical" evidence="8">
    <location>
        <begin position="224"/>
        <end position="252"/>
    </location>
</feature>
<feature type="domain" description="Glycosyltransferase 2-like" evidence="9">
    <location>
        <begin position="4"/>
        <end position="124"/>
    </location>
</feature>
<evidence type="ECO:0000256" key="4">
    <source>
        <dbReference type="ARBA" id="ARBA00022692"/>
    </source>
</evidence>
<name>A0A0S8GKL4_UNCW3</name>
<keyword evidence="6 8" id="KW-1133">Transmembrane helix</keyword>
<gene>
    <name evidence="10" type="ORF">AMJ87_01235</name>
</gene>
<accession>A0A0S8GKL4</accession>
<reference evidence="10 11" key="1">
    <citation type="journal article" date="2015" name="Microbiome">
        <title>Genomic resolution of linkages in carbon, nitrogen, and sulfur cycling among widespread estuary sediment bacteria.</title>
        <authorList>
            <person name="Baker B.J."/>
            <person name="Lazar C.S."/>
            <person name="Teske A.P."/>
            <person name="Dick G.J."/>
        </authorList>
    </citation>
    <scope>NUCLEOTIDE SEQUENCE [LARGE SCALE GENOMIC DNA]</scope>
    <source>
        <strain evidence="10">SM23_60</strain>
    </source>
</reference>
<dbReference type="CDD" id="cd04179">
    <property type="entry name" value="DPM_DPG-synthase_like"/>
    <property type="match status" value="1"/>
</dbReference>
<dbReference type="GO" id="GO:0016757">
    <property type="term" value="F:glycosyltransferase activity"/>
    <property type="evidence" value="ECO:0007669"/>
    <property type="project" value="UniProtKB-KW"/>
</dbReference>
<feature type="transmembrane region" description="Helical" evidence="8">
    <location>
        <begin position="258"/>
        <end position="278"/>
    </location>
</feature>
<dbReference type="EMBL" id="LJUO01000006">
    <property type="protein sequence ID" value="KPK73589.1"/>
    <property type="molecule type" value="Genomic_DNA"/>
</dbReference>
<protein>
    <recommendedName>
        <fullName evidence="9">Glycosyltransferase 2-like domain-containing protein</fullName>
    </recommendedName>
</protein>
<sequence length="294" mass="33118">MKVSVVVPAYNEAANIPHLVNAFDQFIETHKDYEVIIVDDGSNDGTGQAVEDNKRPYVRVARHRRNMGKTQAIITGTGEAKGDIIVIYDADLQFDVDDIPKLITLIADGADVATGWKQGTYEKKFVSTVYNYCARRLFGLKIHDMNAMKAFKKEVITAIPLRKDWHRYIIPLAQEAGFNIAEAKISLRERRYGTPKYQYKSRILIGLFDLLAVKFQLTFMQKPMLYFGTVGLFSITIGFLVGIAAIILRIFGIGLRPLLYLVILLIISGILFFSLALVGESIRAVLDRLEKKQP</sequence>